<dbReference type="SUPFAM" id="SSF51182">
    <property type="entry name" value="RmlC-like cupins"/>
    <property type="match status" value="1"/>
</dbReference>
<organism evidence="1 2">
    <name type="scientific">Phialemonium thermophilum</name>
    <dbReference type="NCBI Taxonomy" id="223376"/>
    <lineage>
        <taxon>Eukaryota</taxon>
        <taxon>Fungi</taxon>
        <taxon>Dikarya</taxon>
        <taxon>Ascomycota</taxon>
        <taxon>Pezizomycotina</taxon>
        <taxon>Sordariomycetes</taxon>
        <taxon>Sordariomycetidae</taxon>
        <taxon>Cephalothecales</taxon>
        <taxon>Cephalothecaceae</taxon>
        <taxon>Phialemonium</taxon>
    </lineage>
</organism>
<sequence>MVFLTFVLRACGPFSRLRHMPTGHVIRHLSYNRIYGNYLHTANLETISGLLHSHPGLPAHQRRSFQNTRSSVMATSGDKTHESTKLPDPKRYITHNNSDGKAVFSNAVSDSVPVVRDLGGALTRLAYITARPPVSLTDGVDVEAYTRALSEIPPLVPPGGGAVVWYIDTPPGASSPLHRTVSFDIVVQLQGEMELTLDSGESRLVRPGDVTLQRSTMHMWRNPSHDKWSRMIAVMSESQPVVVGGRTLDAEFPQH</sequence>
<evidence type="ECO:0000313" key="1">
    <source>
        <dbReference type="EMBL" id="KAL1876189.1"/>
    </source>
</evidence>
<evidence type="ECO:0008006" key="3">
    <source>
        <dbReference type="Google" id="ProtNLM"/>
    </source>
</evidence>
<reference evidence="1 2" key="1">
    <citation type="journal article" date="2024" name="Commun. Biol.">
        <title>Comparative genomic analysis of thermophilic fungi reveals convergent evolutionary adaptations and gene losses.</title>
        <authorList>
            <person name="Steindorff A.S."/>
            <person name="Aguilar-Pontes M.V."/>
            <person name="Robinson A.J."/>
            <person name="Andreopoulos B."/>
            <person name="LaButti K."/>
            <person name="Kuo A."/>
            <person name="Mondo S."/>
            <person name="Riley R."/>
            <person name="Otillar R."/>
            <person name="Haridas S."/>
            <person name="Lipzen A."/>
            <person name="Grimwood J."/>
            <person name="Schmutz J."/>
            <person name="Clum A."/>
            <person name="Reid I.D."/>
            <person name="Moisan M.C."/>
            <person name="Butler G."/>
            <person name="Nguyen T.T.M."/>
            <person name="Dewar K."/>
            <person name="Conant G."/>
            <person name="Drula E."/>
            <person name="Henrissat B."/>
            <person name="Hansel C."/>
            <person name="Singer S."/>
            <person name="Hutchinson M.I."/>
            <person name="de Vries R.P."/>
            <person name="Natvig D.O."/>
            <person name="Powell A.J."/>
            <person name="Tsang A."/>
            <person name="Grigoriev I.V."/>
        </authorList>
    </citation>
    <scope>NUCLEOTIDE SEQUENCE [LARGE SCALE GENOMIC DNA]</scope>
    <source>
        <strain evidence="1 2">ATCC 24622</strain>
    </source>
</reference>
<dbReference type="CDD" id="cd02231">
    <property type="entry name" value="cupin_BLL6423-like"/>
    <property type="match status" value="1"/>
</dbReference>
<dbReference type="EMBL" id="JAZHXJ010000082">
    <property type="protein sequence ID" value="KAL1876189.1"/>
    <property type="molecule type" value="Genomic_DNA"/>
</dbReference>
<keyword evidence="2" id="KW-1185">Reference proteome</keyword>
<gene>
    <name evidence="1" type="ORF">VTK73DRAFT_9627</name>
</gene>
<dbReference type="Proteomes" id="UP001586593">
    <property type="component" value="Unassembled WGS sequence"/>
</dbReference>
<dbReference type="PANTHER" id="PTHR36156">
    <property type="entry name" value="SLR2101 PROTEIN"/>
    <property type="match status" value="1"/>
</dbReference>
<dbReference type="PANTHER" id="PTHR36156:SF3">
    <property type="entry name" value="CUPIN 2 CONSERVED BARREL DOMAIN-CONTAINING PROTEIN"/>
    <property type="match status" value="1"/>
</dbReference>
<comment type="caution">
    <text evidence="1">The sequence shown here is derived from an EMBL/GenBank/DDBJ whole genome shotgun (WGS) entry which is preliminary data.</text>
</comment>
<dbReference type="Gene3D" id="2.60.120.10">
    <property type="entry name" value="Jelly Rolls"/>
    <property type="match status" value="1"/>
</dbReference>
<protein>
    <recommendedName>
        <fullName evidence="3">Cupin 2 conserved barrel domain-containing protein</fullName>
    </recommendedName>
</protein>
<dbReference type="InterPro" id="IPR014710">
    <property type="entry name" value="RmlC-like_jellyroll"/>
</dbReference>
<dbReference type="InterPro" id="IPR011051">
    <property type="entry name" value="RmlC_Cupin_sf"/>
</dbReference>
<name>A0ABR3XJQ2_9PEZI</name>
<proteinExistence type="predicted"/>
<dbReference type="InterPro" id="IPR047142">
    <property type="entry name" value="OryJ/VirC-like"/>
</dbReference>
<evidence type="ECO:0000313" key="2">
    <source>
        <dbReference type="Proteomes" id="UP001586593"/>
    </source>
</evidence>
<accession>A0ABR3XJQ2</accession>